<evidence type="ECO:0000313" key="1">
    <source>
        <dbReference type="EMBL" id="KAJ8727975.1"/>
    </source>
</evidence>
<dbReference type="EMBL" id="CM056785">
    <property type="protein sequence ID" value="KAJ8727975.1"/>
    <property type="molecule type" value="Genomic_DNA"/>
</dbReference>
<dbReference type="Proteomes" id="UP001231649">
    <property type="component" value="Chromosome 9"/>
</dbReference>
<protein>
    <submittedName>
        <fullName evidence="1">Uncharacterized protein</fullName>
    </submittedName>
</protein>
<keyword evidence="2" id="KW-1185">Reference proteome</keyword>
<sequence>MKSLPDKKPETEDADTVTDTIVLPIYIYTAIFGVIFLIGPLLVRRGPNSGIARCCIMLSAFCCWIFWTTTYIVQLNPLLGPRLGNETLAWIGHKWGRNPKNVFDEETRNITGKKSTTTKQPRRAFGLQSNLSSNLLALVDD</sequence>
<gene>
    <name evidence="1" type="ORF">PYW08_016360</name>
</gene>
<comment type="caution">
    <text evidence="1">The sequence shown here is derived from an EMBL/GenBank/DDBJ whole genome shotgun (WGS) entry which is preliminary data.</text>
</comment>
<proteinExistence type="predicted"/>
<reference evidence="1" key="1">
    <citation type="submission" date="2023-03" db="EMBL/GenBank/DDBJ databases">
        <title>Chromosome-level genomes of two armyworms, Mythimna separata and Mythimna loreyi, provide insights into the biosynthesis and reception of sex pheromones.</title>
        <authorList>
            <person name="Zhao H."/>
        </authorList>
    </citation>
    <scope>NUCLEOTIDE SEQUENCE</scope>
    <source>
        <strain evidence="1">BeijingLab</strain>
    </source>
</reference>
<accession>A0ACC2QWU7</accession>
<evidence type="ECO:0000313" key="2">
    <source>
        <dbReference type="Proteomes" id="UP001231649"/>
    </source>
</evidence>
<name>A0ACC2QWU7_9NEOP</name>
<organism evidence="1 2">
    <name type="scientific">Mythimna loreyi</name>
    <dbReference type="NCBI Taxonomy" id="667449"/>
    <lineage>
        <taxon>Eukaryota</taxon>
        <taxon>Metazoa</taxon>
        <taxon>Ecdysozoa</taxon>
        <taxon>Arthropoda</taxon>
        <taxon>Hexapoda</taxon>
        <taxon>Insecta</taxon>
        <taxon>Pterygota</taxon>
        <taxon>Neoptera</taxon>
        <taxon>Endopterygota</taxon>
        <taxon>Lepidoptera</taxon>
        <taxon>Glossata</taxon>
        <taxon>Ditrysia</taxon>
        <taxon>Noctuoidea</taxon>
        <taxon>Noctuidae</taxon>
        <taxon>Noctuinae</taxon>
        <taxon>Hadenini</taxon>
        <taxon>Mythimna</taxon>
    </lineage>
</organism>